<organism evidence="1 2">
    <name type="scientific">Lactobacillus crispatus</name>
    <dbReference type="NCBI Taxonomy" id="47770"/>
    <lineage>
        <taxon>Bacteria</taxon>
        <taxon>Bacillati</taxon>
        <taxon>Bacillota</taxon>
        <taxon>Bacilli</taxon>
        <taxon>Lactobacillales</taxon>
        <taxon>Lactobacillaceae</taxon>
        <taxon>Lactobacillus</taxon>
    </lineage>
</organism>
<dbReference type="Pfam" id="PF08757">
    <property type="entry name" value="CotH"/>
    <property type="match status" value="1"/>
</dbReference>
<dbReference type="Proteomes" id="UP001194414">
    <property type="component" value="Unassembled WGS sequence"/>
</dbReference>
<keyword evidence="1" id="KW-0808">Transferase</keyword>
<keyword evidence="1" id="KW-0418">Kinase</keyword>
<dbReference type="GO" id="GO:0016301">
    <property type="term" value="F:kinase activity"/>
    <property type="evidence" value="ECO:0007669"/>
    <property type="project" value="UniProtKB-KW"/>
</dbReference>
<sequence length="863" mass="97452">MADNLVKVTHDNNGHFYRIKMDLAKEGSEIWDLTPYFKGRVGDNRFGLQVVWTYQGRLLDTTDMKPYIEGNVGNYSFDDKKDLQLAPDAATVRYTGNPSDCQSGGRATYYFPEQMFPRDGIFKGYIGLLDDRDDSSQPHISGVTVWFRVLPGIAQMGHACDVYVSELEKALQNFKETLRQHNIDYESQLNSNNATFQHQLQQVISDARNTYNSQVANSRDAMNALDAEVKANRAELTNINDHLAGVEQQIAIHDIVTIPQHQEDLKNISNAIDERLANVKTAPVAVENATTLQQQYPNGADGIFIAADTGHKWLWLSGQWTDCGQYQAIGISDELIQPIKRQQLIDEENIATNSNLINQHTDRIKENITHIQNLEGAGQLTDILITDQAGNHITDNYGNRIGGYKWLPLTDVTLTQAGLPADGQAVGEAITDILDPHAERYDIPVLYLYSELIPSLKDKSITLENKVKYKFPKYGISGVLKKLKVQGRTSAGLPEKNYTLNFDKKTTIFSDFGYQNKYVIKANYTDFSQAKNVVSAKVWGAVRHQHDAFETIQTNAGDYLTDEAGNHIQGICDPQLSISKTAGAIDGFPIALYVNDKFAGLYTFNIPKDGWMAKMPNKDGYAMVSVDWSSLDHQVDTTNTSDFGDVEIEFCGTKDTAWVQKSFNDLITALNQDYTDQSHFDMAIDPLLDLDSAIDYYCYSVLIDNIDGINSNFIFQTFDKTKWYIAAYDLDKTYGTTTDFETVIRPNSDNQNADLQQGIKRYGITFENMAKNSKLFSQLWKHHEDDVLNRTKELISTVMSPGEIACTFYDFTQKIPLALYNADAKRWSQKPYTSLLNSNQISLWYSQRINFIKQKYLSDKGEK</sequence>
<name>A0AAW4DND9_9LACO</name>
<proteinExistence type="predicted"/>
<comment type="caution">
    <text evidence="1">The sequence shown here is derived from an EMBL/GenBank/DDBJ whole genome shotgun (WGS) entry which is preliminary data.</text>
</comment>
<dbReference type="InterPro" id="IPR014867">
    <property type="entry name" value="Spore_coat_CotH_CotH2/3/7"/>
</dbReference>
<dbReference type="AlphaFoldDB" id="A0AAW4DND9"/>
<evidence type="ECO:0000313" key="1">
    <source>
        <dbReference type="EMBL" id="MBI1708230.1"/>
    </source>
</evidence>
<reference evidence="1" key="1">
    <citation type="submission" date="2020-07" db="EMBL/GenBank/DDBJ databases">
        <title>Comparative genomics analyses of Lactobacillus crispatus isolated from different ecological niches.</title>
        <authorList>
            <person name="Mancino W."/>
            <person name="Mancabelli L."/>
            <person name="Lugli G.A."/>
            <person name="Milani C."/>
            <person name="Viappiani A."/>
            <person name="Anzalone R."/>
            <person name="Longhi G."/>
            <person name="Ventura M."/>
            <person name="Turroni F."/>
        </authorList>
    </citation>
    <scope>NUCLEOTIDE SEQUENCE</scope>
    <source>
        <strain evidence="1">LB65</strain>
    </source>
</reference>
<accession>A0AAW4DND9</accession>
<dbReference type="EMBL" id="JACCPP010000022">
    <property type="protein sequence ID" value="MBI1708230.1"/>
    <property type="molecule type" value="Genomic_DNA"/>
</dbReference>
<dbReference type="RefSeq" id="WP_198566561.1">
    <property type="nucleotide sequence ID" value="NZ_JACCPP010000022.1"/>
</dbReference>
<evidence type="ECO:0000313" key="2">
    <source>
        <dbReference type="Proteomes" id="UP001194414"/>
    </source>
</evidence>
<protein>
    <submittedName>
        <fullName evidence="1">CotH kinase protein</fullName>
    </submittedName>
</protein>
<gene>
    <name evidence="1" type="ORF">HYQ56_1214</name>
</gene>